<evidence type="ECO:0000256" key="3">
    <source>
        <dbReference type="ARBA" id="ARBA00023163"/>
    </source>
</evidence>
<keyword evidence="2" id="KW-0238">DNA-binding</keyword>
<dbReference type="GO" id="GO:0043565">
    <property type="term" value="F:sequence-specific DNA binding"/>
    <property type="evidence" value="ECO:0007669"/>
    <property type="project" value="InterPro"/>
</dbReference>
<dbReference type="PANTHER" id="PTHR43280">
    <property type="entry name" value="ARAC-FAMILY TRANSCRIPTIONAL REGULATOR"/>
    <property type="match status" value="1"/>
</dbReference>
<organism evidence="5 6">
    <name type="scientific">Aquimarina spongiae</name>
    <dbReference type="NCBI Taxonomy" id="570521"/>
    <lineage>
        <taxon>Bacteria</taxon>
        <taxon>Pseudomonadati</taxon>
        <taxon>Bacteroidota</taxon>
        <taxon>Flavobacteriia</taxon>
        <taxon>Flavobacteriales</taxon>
        <taxon>Flavobacteriaceae</taxon>
        <taxon>Aquimarina</taxon>
    </lineage>
</organism>
<dbReference type="Gene3D" id="2.60.120.10">
    <property type="entry name" value="Jelly Rolls"/>
    <property type="match status" value="1"/>
</dbReference>
<dbReference type="InterPro" id="IPR011051">
    <property type="entry name" value="RmlC_Cupin_sf"/>
</dbReference>
<evidence type="ECO:0000259" key="4">
    <source>
        <dbReference type="PROSITE" id="PS01124"/>
    </source>
</evidence>
<accession>A0A1M6I507</accession>
<protein>
    <submittedName>
        <fullName evidence="5">Transcriptional regulator, AraC family</fullName>
    </submittedName>
</protein>
<dbReference type="InterPro" id="IPR018062">
    <property type="entry name" value="HTH_AraC-typ_CS"/>
</dbReference>
<dbReference type="STRING" id="570521.SAMN04488508_107122"/>
<dbReference type="Gene3D" id="1.10.10.60">
    <property type="entry name" value="Homeodomain-like"/>
    <property type="match status" value="2"/>
</dbReference>
<keyword evidence="3" id="KW-0804">Transcription</keyword>
<dbReference type="EMBL" id="FQYP01000007">
    <property type="protein sequence ID" value="SHJ29551.1"/>
    <property type="molecule type" value="Genomic_DNA"/>
</dbReference>
<feature type="domain" description="HTH araC/xylS-type" evidence="4">
    <location>
        <begin position="180"/>
        <end position="279"/>
    </location>
</feature>
<dbReference type="PROSITE" id="PS00041">
    <property type="entry name" value="HTH_ARAC_FAMILY_1"/>
    <property type="match status" value="1"/>
</dbReference>
<keyword evidence="1" id="KW-0805">Transcription regulation</keyword>
<dbReference type="SUPFAM" id="SSF51182">
    <property type="entry name" value="RmlC-like cupins"/>
    <property type="match status" value="1"/>
</dbReference>
<dbReference type="Pfam" id="PF12833">
    <property type="entry name" value="HTH_18"/>
    <property type="match status" value="1"/>
</dbReference>
<keyword evidence="6" id="KW-1185">Reference proteome</keyword>
<evidence type="ECO:0000256" key="2">
    <source>
        <dbReference type="ARBA" id="ARBA00023125"/>
    </source>
</evidence>
<dbReference type="SUPFAM" id="SSF46689">
    <property type="entry name" value="Homeodomain-like"/>
    <property type="match status" value="2"/>
</dbReference>
<evidence type="ECO:0000313" key="6">
    <source>
        <dbReference type="Proteomes" id="UP000184432"/>
    </source>
</evidence>
<dbReference type="RefSeq" id="WP_073317993.1">
    <property type="nucleotide sequence ID" value="NZ_FQYP01000007.1"/>
</dbReference>
<gene>
    <name evidence="5" type="ORF">SAMN04488508_107122</name>
</gene>
<dbReference type="InterPro" id="IPR009057">
    <property type="entry name" value="Homeodomain-like_sf"/>
</dbReference>
<dbReference type="PROSITE" id="PS01124">
    <property type="entry name" value="HTH_ARAC_FAMILY_2"/>
    <property type="match status" value="1"/>
</dbReference>
<dbReference type="AlphaFoldDB" id="A0A1M6I507"/>
<dbReference type="OrthoDB" id="1410704at2"/>
<dbReference type="SMART" id="SM00342">
    <property type="entry name" value="HTH_ARAC"/>
    <property type="match status" value="1"/>
</dbReference>
<evidence type="ECO:0000313" key="5">
    <source>
        <dbReference type="EMBL" id="SHJ29551.1"/>
    </source>
</evidence>
<reference evidence="6" key="1">
    <citation type="submission" date="2016-11" db="EMBL/GenBank/DDBJ databases">
        <authorList>
            <person name="Varghese N."/>
            <person name="Submissions S."/>
        </authorList>
    </citation>
    <scope>NUCLEOTIDE SEQUENCE [LARGE SCALE GENOMIC DNA]</scope>
    <source>
        <strain evidence="6">DSM 22623</strain>
    </source>
</reference>
<dbReference type="Proteomes" id="UP000184432">
    <property type="component" value="Unassembled WGS sequence"/>
</dbReference>
<evidence type="ECO:0000256" key="1">
    <source>
        <dbReference type="ARBA" id="ARBA00023015"/>
    </source>
</evidence>
<dbReference type="InterPro" id="IPR018060">
    <property type="entry name" value="HTH_AraC"/>
</dbReference>
<dbReference type="InterPro" id="IPR014710">
    <property type="entry name" value="RmlC-like_jellyroll"/>
</dbReference>
<name>A0A1M6I507_9FLAO</name>
<sequence>MKALSFKIPKTTTDALIVQEDRGATFYDAFHQHEEIQISWVISGEGSLIVGDTVSSYQPNDIFIFGSNVPHVLKSSSIASHSHMISLFFTRTSFGDDFFDLSEFDEVRSFFDLFPFGIRVLSEKENLKKMFLDIKNEPNKLERLLIFLQMLKTLSQTRKETISSSLLKKKYSDNEGKRMAQVFQLVMNEFYRDITLEEVAKKANMTKNAFCRYFKKRTNKTFFEFLTEIRIENSCLLLSKEPDISIAEASYKSGFKNLSHFNRKFKKIKKNTPTEFRKKLW</sequence>
<dbReference type="PANTHER" id="PTHR43280:SF27">
    <property type="entry name" value="TRANSCRIPTIONAL REGULATOR MTLR"/>
    <property type="match status" value="1"/>
</dbReference>
<dbReference type="GO" id="GO:0003700">
    <property type="term" value="F:DNA-binding transcription factor activity"/>
    <property type="evidence" value="ECO:0007669"/>
    <property type="project" value="InterPro"/>
</dbReference>
<proteinExistence type="predicted"/>